<dbReference type="Pfam" id="PF04972">
    <property type="entry name" value="BON"/>
    <property type="match status" value="1"/>
</dbReference>
<evidence type="ECO:0000256" key="1">
    <source>
        <dbReference type="ARBA" id="ARBA00023122"/>
    </source>
</evidence>
<accession>A0A2U1UZC3</accession>
<dbReference type="Pfam" id="PF00571">
    <property type="entry name" value="CBS"/>
    <property type="match status" value="2"/>
</dbReference>
<dbReference type="Gene3D" id="3.10.580.10">
    <property type="entry name" value="CBS-domain"/>
    <property type="match status" value="1"/>
</dbReference>
<organism evidence="5 6">
    <name type="scientific">Teichococcus aestuarii</name>
    <dbReference type="NCBI Taxonomy" id="568898"/>
    <lineage>
        <taxon>Bacteria</taxon>
        <taxon>Pseudomonadati</taxon>
        <taxon>Pseudomonadota</taxon>
        <taxon>Alphaproteobacteria</taxon>
        <taxon>Acetobacterales</taxon>
        <taxon>Roseomonadaceae</taxon>
        <taxon>Roseomonas</taxon>
    </lineage>
</organism>
<evidence type="ECO:0000256" key="2">
    <source>
        <dbReference type="PROSITE-ProRule" id="PRU00703"/>
    </source>
</evidence>
<gene>
    <name evidence="5" type="ORF">CR165_20165</name>
</gene>
<dbReference type="CDD" id="cd04586">
    <property type="entry name" value="CBS_pair_BON_assoc"/>
    <property type="match status" value="1"/>
</dbReference>
<dbReference type="PROSITE" id="PS51371">
    <property type="entry name" value="CBS"/>
    <property type="match status" value="2"/>
</dbReference>
<comment type="caution">
    <text evidence="5">The sequence shown here is derived from an EMBL/GenBank/DDBJ whole genome shotgun (WGS) entry which is preliminary data.</text>
</comment>
<dbReference type="InterPro" id="IPR007055">
    <property type="entry name" value="BON_dom"/>
</dbReference>
<dbReference type="SUPFAM" id="SSF54631">
    <property type="entry name" value="CBS-domain pair"/>
    <property type="match status" value="1"/>
</dbReference>
<keyword evidence="6" id="KW-1185">Reference proteome</keyword>
<dbReference type="Gene3D" id="3.30.1340.30">
    <property type="match status" value="1"/>
</dbReference>
<dbReference type="AlphaFoldDB" id="A0A2U1UZC3"/>
<evidence type="ECO:0000313" key="5">
    <source>
        <dbReference type="EMBL" id="PWC27005.1"/>
    </source>
</evidence>
<feature type="domain" description="CBS" evidence="4">
    <location>
        <begin position="162"/>
        <end position="217"/>
    </location>
</feature>
<dbReference type="InterPro" id="IPR051257">
    <property type="entry name" value="Diverse_CBS-Domain"/>
</dbReference>
<evidence type="ECO:0008006" key="7">
    <source>
        <dbReference type="Google" id="ProtNLM"/>
    </source>
</evidence>
<dbReference type="InterPro" id="IPR046342">
    <property type="entry name" value="CBS_dom_sf"/>
</dbReference>
<reference evidence="6" key="1">
    <citation type="submission" date="2017-10" db="EMBL/GenBank/DDBJ databases">
        <authorList>
            <person name="Toshchakov S.V."/>
            <person name="Goeva M.A."/>
        </authorList>
    </citation>
    <scope>NUCLEOTIDE SEQUENCE [LARGE SCALE GENOMIC DNA]</scope>
    <source>
        <strain evidence="6">JR1/69-1-13</strain>
    </source>
</reference>
<evidence type="ECO:0000313" key="6">
    <source>
        <dbReference type="Proteomes" id="UP000245048"/>
    </source>
</evidence>
<dbReference type="SMART" id="SM00116">
    <property type="entry name" value="CBS"/>
    <property type="match status" value="2"/>
</dbReference>
<evidence type="ECO:0000259" key="4">
    <source>
        <dbReference type="PROSITE" id="PS51371"/>
    </source>
</evidence>
<dbReference type="PANTHER" id="PTHR43080:SF26">
    <property type="entry name" value="REGULATORY PROTEIN"/>
    <property type="match status" value="1"/>
</dbReference>
<dbReference type="CDD" id="cd02205">
    <property type="entry name" value="CBS_pair_SF"/>
    <property type="match status" value="1"/>
</dbReference>
<dbReference type="InterPro" id="IPR000644">
    <property type="entry name" value="CBS_dom"/>
</dbReference>
<dbReference type="Proteomes" id="UP000245048">
    <property type="component" value="Unassembled WGS sequence"/>
</dbReference>
<dbReference type="PROSITE" id="PS50914">
    <property type="entry name" value="BON"/>
    <property type="match status" value="1"/>
</dbReference>
<proteinExistence type="predicted"/>
<dbReference type="PANTHER" id="PTHR43080">
    <property type="entry name" value="CBS DOMAIN-CONTAINING PROTEIN CBSX3, MITOCHONDRIAL"/>
    <property type="match status" value="1"/>
</dbReference>
<keyword evidence="1 2" id="KW-0129">CBS domain</keyword>
<dbReference type="EMBL" id="PDOA01000020">
    <property type="protein sequence ID" value="PWC27005.1"/>
    <property type="molecule type" value="Genomic_DNA"/>
</dbReference>
<feature type="domain" description="CBS" evidence="4">
    <location>
        <begin position="74"/>
        <end position="130"/>
    </location>
</feature>
<name>A0A2U1UZC3_9PROT</name>
<evidence type="ECO:0000259" key="3">
    <source>
        <dbReference type="PROSITE" id="PS50914"/>
    </source>
</evidence>
<feature type="domain" description="BON" evidence="3">
    <location>
        <begin position="223"/>
        <end position="291"/>
    </location>
</feature>
<sequence length="301" mass="32744">MTSLHLTLPGCAAGVEDWHRRHGPCPDGHQPAGATEGPRKLLQIKVPRSTGLILLHRGNRAGEGGCLMQVQSIMTRDPVVVPPDMAIEAVAQLLAQRHISAAFVVDGSGTPIGVVSEGDLIRRLAPAGEEAGLGWLARQMINRDRAATQYVRTHGRHVRDIMSPDVAAVDENAAVGEAVEVIQKRNVRRVAVLRDGRLVGVVSRADLLRVIIAEGDRVGTAGPDQRIQQAVVEEMRRHSWATEHLTSVIVENGIVRLEGYCRSEAARRAICVAAERVEGVRGVEDRMEISPLHDYSLYPQI</sequence>
<protein>
    <recommendedName>
        <fullName evidence="7">Histidine kinase</fullName>
    </recommendedName>
</protein>
<dbReference type="OrthoDB" id="9783590at2"/>